<feature type="compositionally biased region" description="Low complexity" evidence="1">
    <location>
        <begin position="1101"/>
        <end position="1111"/>
    </location>
</feature>
<sequence>MSWESGMFDLQLPIASPDLSPHCQGTWLTWSQLLYGTESSIVMAEQKNRDVVDQTLSGGEPSPSDVPASTNDNPSAGGDAGKTEHIAMATTTSNNSNDQQNHEKTNTPDSRGEKAAGDKDAGGSTTDISKQGAGVVATRVLELNGLASASDGGEDTASQGGSESDASRPDSRNQTHSGSLKKPSGFKPVSFPKFSVNKVPGAPTPSKAPEKAPTSTTPLGTPQPSSRPRLVAKSTQGSRDSFSKAGAGGGKPGGSGPDPNQVWNKNRPVAPAPPKHLTDEELKQQYGIHMTSRIQEDGAVSSEAKWADIDDDEDDWAPETIEWTDGTKVNLTQPHTEPPPAPGHRETKESPPVEPSVPKEPVKTAPKPAASMGSRGMVLKVGANAERQARTASASSNGTNDKVPSSSTSPAPPSKSPWAALPPVDRVSPVNVPVQPYQQRMTARYPQRDDGHHAPMAMPPKEIAADDFNRAWKDQSDLPQLFNPRSSQYEPVGETRRGSWRHDQHSRAPAVLQRPNDHPSGPAEPSAAFQTHRSSHQDGMGWGRRRTSSNVSGGSGGFGRRMSVGRFDAPPRYNDARRGSQVNGLGDSAIVGHEQHQGKDQIAPSGPNGTARPAVDVGISPVEAHAAVPQVQQEPQEDPVALQERIMKEKRLEARQRRIEQEEKEEAAKKERIRQRLAAMGPAPEKKAPETRNPPSLQPQPHPHPHSLHPPQTPSQLPSQPIHSISSPPKPPVPEPDREPKQYGLMKVHHPDSVKKLVGAHERTSESKHLNRRVSSPHQEPHRDPAPLSSSHFKTEPHSPVQSKTSDSKLEEQGTQWQGNLTTTSPWSHPNIAGPSTSAKNLWKPFGSDRTPTLGNGIFDQPLGTFASRENPLGQLGLDSPNMSTPPNFSAPNEPTESLPSPETRHPSSLNPIGRPSPIGPPSSTREARIKEWNKRAENIFEKEKQEAKEFLKRLEERRKGGAPAPPPPPMVFHETFKKIRCTEDGRRVVTQVTESVVNNDEAIARAKAAAKQHANPLTTIDTPMDGLNMSDIGVRPASNVSTRSSRFFPSASEQSKRQVTEKERSSPSPPPPEEISHPAHHGDVKHPNVNLPAPKPPKPVVKLPPKAVSAPAPPPTFASMAAAPPRNTVPASSTAMSWQDKINGLLGKTTPTQKKSVLAVTSATKEPLPVQTSAVSVSIPQTKAGSQAGNGDFAVRQVDEQDEMFEDREPGSLPAVRVPNMAPQNSWSATRPSERPRGRNLKQVQSQSIQPFLVGQDDRDGQGNIRARILLPGGSEAKTVIIQGKAGPPRGRNANTNSRPRKGINNKPNEGSGANKKSASNPVPRQPPRQHTGWTPPPTPR</sequence>
<organism evidence="2 3">
    <name type="scientific">Penicillium rubens (strain ATCC 28089 / DSM 1075 / NRRL 1951 / Wisconsin 54-1255)</name>
    <name type="common">Penicillium chrysogenum</name>
    <dbReference type="NCBI Taxonomy" id="500485"/>
    <lineage>
        <taxon>Eukaryota</taxon>
        <taxon>Fungi</taxon>
        <taxon>Dikarya</taxon>
        <taxon>Ascomycota</taxon>
        <taxon>Pezizomycotina</taxon>
        <taxon>Eurotiomycetes</taxon>
        <taxon>Eurotiomycetidae</taxon>
        <taxon>Eurotiales</taxon>
        <taxon>Aspergillaceae</taxon>
        <taxon>Penicillium</taxon>
        <taxon>Penicillium chrysogenum species complex</taxon>
    </lineage>
</organism>
<dbReference type="BioCyc" id="PCHR:PC22G09090-MONOMER"/>
<feature type="region of interest" description="Disordered" evidence="1">
    <location>
        <begin position="53"/>
        <end position="130"/>
    </location>
</feature>
<dbReference type="OrthoDB" id="5416983at2759"/>
<feature type="region of interest" description="Disordered" evidence="1">
    <location>
        <begin position="1204"/>
        <end position="1342"/>
    </location>
</feature>
<feature type="compositionally biased region" description="Polar residues" evidence="1">
    <location>
        <begin position="881"/>
        <end position="911"/>
    </location>
</feature>
<feature type="region of interest" description="Disordered" evidence="1">
    <location>
        <begin position="1009"/>
        <end position="1113"/>
    </location>
</feature>
<feature type="compositionally biased region" description="Polar residues" evidence="1">
    <location>
        <begin position="1039"/>
        <end position="1054"/>
    </location>
</feature>
<dbReference type="HOGENOM" id="CLU_002517_0_0_1"/>
<keyword evidence="3" id="KW-1185">Reference proteome</keyword>
<evidence type="ECO:0000313" key="2">
    <source>
        <dbReference type="EMBL" id="CAP98197.1"/>
    </source>
</evidence>
<feature type="compositionally biased region" description="Low complexity" evidence="1">
    <location>
        <begin position="621"/>
        <end position="641"/>
    </location>
</feature>
<feature type="compositionally biased region" description="Polar residues" evidence="1">
    <location>
        <begin position="390"/>
        <end position="403"/>
    </location>
</feature>
<feature type="compositionally biased region" description="Gly residues" evidence="1">
    <location>
        <begin position="246"/>
        <end position="256"/>
    </location>
</feature>
<feature type="compositionally biased region" description="Basic and acidic residues" evidence="1">
    <location>
        <begin position="1055"/>
        <end position="1066"/>
    </location>
</feature>
<feature type="compositionally biased region" description="Low complexity" evidence="1">
    <location>
        <begin position="714"/>
        <end position="727"/>
    </location>
</feature>
<dbReference type="eggNOG" id="ENOG502RY1C">
    <property type="taxonomic scope" value="Eukaryota"/>
</dbReference>
<reference evidence="2 3" key="1">
    <citation type="journal article" date="2008" name="Nat. Biotechnol.">
        <title>Genome sequencing and analysis of the filamentous fungus Penicillium chrysogenum.</title>
        <authorList>
            <person name="van den Berg M.A."/>
            <person name="Albang R."/>
            <person name="Albermann K."/>
            <person name="Badger J.H."/>
            <person name="Daran J.-M."/>
            <person name="Driessen A.J.M."/>
            <person name="Garcia-Estrada C."/>
            <person name="Fedorova N.D."/>
            <person name="Harris D.M."/>
            <person name="Heijne W.H.M."/>
            <person name="Joardar V.S."/>
            <person name="Kiel J.A.K.W."/>
            <person name="Kovalchuk A."/>
            <person name="Martin J.F."/>
            <person name="Nierman W.C."/>
            <person name="Nijland J.G."/>
            <person name="Pronk J.T."/>
            <person name="Roubos J.A."/>
            <person name="van der Klei I.J."/>
            <person name="van Peij N.N.M.E."/>
            <person name="Veenhuis M."/>
            <person name="von Doehren H."/>
            <person name="Wagner C."/>
            <person name="Wortman J.R."/>
            <person name="Bovenberg R.A.L."/>
        </authorList>
    </citation>
    <scope>NUCLEOTIDE SEQUENCE [LARGE SCALE GENOMIC DNA]</scope>
    <source>
        <strain evidence="3">ATCC 28089 / DSM 1075 / NRRL 1951 / Wisconsin 54-1255</strain>
    </source>
</reference>
<feature type="compositionally biased region" description="Basic and acidic residues" evidence="1">
    <location>
        <begin position="749"/>
        <end position="769"/>
    </location>
</feature>
<feature type="compositionally biased region" description="Basic and acidic residues" evidence="1">
    <location>
        <begin position="1075"/>
        <end position="1087"/>
    </location>
</feature>
<dbReference type="VEuPathDB" id="FungiDB:PCH_Pc22g09090"/>
<protein>
    <submittedName>
        <fullName evidence="2">Pc22g09090 protein</fullName>
    </submittedName>
</protein>
<evidence type="ECO:0000256" key="1">
    <source>
        <dbReference type="SAM" id="MobiDB-lite"/>
    </source>
</evidence>
<evidence type="ECO:0000313" key="3">
    <source>
        <dbReference type="Proteomes" id="UP000000724"/>
    </source>
</evidence>
<feature type="compositionally biased region" description="Basic and acidic residues" evidence="1">
    <location>
        <begin position="493"/>
        <end position="506"/>
    </location>
</feature>
<feature type="region of interest" description="Disordered" evidence="1">
    <location>
        <begin position="296"/>
        <end position="929"/>
    </location>
</feature>
<accession>B6HTJ6</accession>
<feature type="compositionally biased region" description="Basic and acidic residues" evidence="1">
    <location>
        <begin position="463"/>
        <end position="476"/>
    </location>
</feature>
<dbReference type="Proteomes" id="UP000000724">
    <property type="component" value="Contig Pc00c22"/>
</dbReference>
<feature type="compositionally biased region" description="Basic and acidic residues" evidence="1">
    <location>
        <begin position="100"/>
        <end position="121"/>
    </location>
</feature>
<feature type="compositionally biased region" description="Polar residues" evidence="1">
    <location>
        <begin position="813"/>
        <end position="840"/>
    </location>
</feature>
<feature type="compositionally biased region" description="Polar residues" evidence="1">
    <location>
        <begin position="213"/>
        <end position="226"/>
    </location>
</feature>
<gene>
    <name evidence="2" type="ORF">Pc22g09090</name>
    <name evidence="2" type="ORF">PCH_Pc22g09090</name>
</gene>
<feature type="region of interest" description="Disordered" evidence="1">
    <location>
        <begin position="146"/>
        <end position="282"/>
    </location>
</feature>
<dbReference type="EMBL" id="AM920437">
    <property type="protein sequence ID" value="CAP98197.1"/>
    <property type="molecule type" value="Genomic_DNA"/>
</dbReference>
<feature type="compositionally biased region" description="Polar residues" evidence="1">
    <location>
        <begin position="1223"/>
        <end position="1232"/>
    </location>
</feature>
<feature type="compositionally biased region" description="Basic and acidic residues" evidence="1">
    <location>
        <begin position="645"/>
        <end position="670"/>
    </location>
</feature>
<name>B6HTJ6_PENRW</name>
<dbReference type="STRING" id="500485.B6HTJ6"/>
<dbReference type="OMA" id="ETIEWTD"/>
<proteinExistence type="predicted"/>